<reference evidence="2 3" key="1">
    <citation type="submission" date="2019-07" db="EMBL/GenBank/DDBJ databases">
        <title>Whole genome shotgun sequence of Microvirga aerophila NBRC 106136.</title>
        <authorList>
            <person name="Hosoyama A."/>
            <person name="Uohara A."/>
            <person name="Ohji S."/>
            <person name="Ichikawa N."/>
        </authorList>
    </citation>
    <scope>NUCLEOTIDE SEQUENCE [LARGE SCALE GENOMIC DNA]</scope>
    <source>
        <strain evidence="2 3">NBRC 106136</strain>
    </source>
</reference>
<evidence type="ECO:0000313" key="2">
    <source>
        <dbReference type="EMBL" id="GEO14865.1"/>
    </source>
</evidence>
<keyword evidence="3" id="KW-1185">Reference proteome</keyword>
<protein>
    <submittedName>
        <fullName evidence="2">Uncharacterized protein</fullName>
    </submittedName>
</protein>
<dbReference type="OrthoDB" id="7726273at2"/>
<evidence type="ECO:0000313" key="3">
    <source>
        <dbReference type="Proteomes" id="UP000321085"/>
    </source>
</evidence>
<sequence>MSPYKILTAALAAFLAASLANGASTAFAQGKEPQSWPEVKCARYKAAWTEALARRGTRGLGSEFLSRHDAFLASGCTTKGDVCPRSTEELELANIMVVAAMNAGTASTFPPFACRK</sequence>
<name>A0A512BSJ0_9HYPH</name>
<feature type="signal peptide" evidence="1">
    <location>
        <begin position="1"/>
        <end position="28"/>
    </location>
</feature>
<dbReference type="AlphaFoldDB" id="A0A512BSJ0"/>
<evidence type="ECO:0000256" key="1">
    <source>
        <dbReference type="SAM" id="SignalP"/>
    </source>
</evidence>
<dbReference type="RefSeq" id="WP_114187171.1">
    <property type="nucleotide sequence ID" value="NZ_BJYU01000031.1"/>
</dbReference>
<dbReference type="EMBL" id="BJYU01000031">
    <property type="protein sequence ID" value="GEO14865.1"/>
    <property type="molecule type" value="Genomic_DNA"/>
</dbReference>
<organism evidence="2 3">
    <name type="scientific">Microvirga aerophila</name>
    <dbReference type="NCBI Taxonomy" id="670291"/>
    <lineage>
        <taxon>Bacteria</taxon>
        <taxon>Pseudomonadati</taxon>
        <taxon>Pseudomonadota</taxon>
        <taxon>Alphaproteobacteria</taxon>
        <taxon>Hyphomicrobiales</taxon>
        <taxon>Methylobacteriaceae</taxon>
        <taxon>Microvirga</taxon>
    </lineage>
</organism>
<feature type="chain" id="PRO_5022119674" evidence="1">
    <location>
        <begin position="29"/>
        <end position="116"/>
    </location>
</feature>
<accession>A0A512BSJ0</accession>
<dbReference type="Proteomes" id="UP000321085">
    <property type="component" value="Unassembled WGS sequence"/>
</dbReference>
<proteinExistence type="predicted"/>
<comment type="caution">
    <text evidence="2">The sequence shown here is derived from an EMBL/GenBank/DDBJ whole genome shotgun (WGS) entry which is preliminary data.</text>
</comment>
<gene>
    <name evidence="2" type="ORF">MAE02_25610</name>
</gene>
<keyword evidence="1" id="KW-0732">Signal</keyword>